<organism evidence="2 3">
    <name type="scientific">Novosphingobium sediminis</name>
    <dbReference type="NCBI Taxonomy" id="707214"/>
    <lineage>
        <taxon>Bacteria</taxon>
        <taxon>Pseudomonadati</taxon>
        <taxon>Pseudomonadota</taxon>
        <taxon>Alphaproteobacteria</taxon>
        <taxon>Sphingomonadales</taxon>
        <taxon>Sphingomonadaceae</taxon>
        <taxon>Novosphingobium</taxon>
    </lineage>
</organism>
<proteinExistence type="predicted"/>
<protein>
    <submittedName>
        <fullName evidence="2">Uncharacterized protein</fullName>
    </submittedName>
</protein>
<gene>
    <name evidence="2" type="ORF">NSE01_40820</name>
</gene>
<evidence type="ECO:0000256" key="1">
    <source>
        <dbReference type="SAM" id="MobiDB-lite"/>
    </source>
</evidence>
<sequence length="126" mass="13503">MVPETEAPRSHGPVRTDIGGAASGIVLGKATTAPAQPEGKSGREISARIIGWNVVPGYKIRGDPRIPIAKTEFGDTVFREALACGKLSDHRFFWVYIGMPPMACAISIGAQQRLTRSPLIAHARQP</sequence>
<name>A0A512ARA7_9SPHN</name>
<reference evidence="2 3" key="1">
    <citation type="submission" date="2019-07" db="EMBL/GenBank/DDBJ databases">
        <title>Whole genome shotgun sequence of Novosphingobium sediminis NBRC 106119.</title>
        <authorList>
            <person name="Hosoyama A."/>
            <person name="Uohara A."/>
            <person name="Ohji S."/>
            <person name="Ichikawa N."/>
        </authorList>
    </citation>
    <scope>NUCLEOTIDE SEQUENCE [LARGE SCALE GENOMIC DNA]</scope>
    <source>
        <strain evidence="2 3">NBRC 106119</strain>
    </source>
</reference>
<dbReference type="EMBL" id="BJYR01000042">
    <property type="protein sequence ID" value="GEO02250.1"/>
    <property type="molecule type" value="Genomic_DNA"/>
</dbReference>
<keyword evidence="3" id="KW-1185">Reference proteome</keyword>
<dbReference type="Proteomes" id="UP000321464">
    <property type="component" value="Unassembled WGS sequence"/>
</dbReference>
<evidence type="ECO:0000313" key="2">
    <source>
        <dbReference type="EMBL" id="GEO02250.1"/>
    </source>
</evidence>
<dbReference type="AlphaFoldDB" id="A0A512ARA7"/>
<feature type="region of interest" description="Disordered" evidence="1">
    <location>
        <begin position="1"/>
        <end position="20"/>
    </location>
</feature>
<comment type="caution">
    <text evidence="2">The sequence shown here is derived from an EMBL/GenBank/DDBJ whole genome shotgun (WGS) entry which is preliminary data.</text>
</comment>
<accession>A0A512ARA7</accession>
<evidence type="ECO:0000313" key="3">
    <source>
        <dbReference type="Proteomes" id="UP000321464"/>
    </source>
</evidence>